<evidence type="ECO:0000256" key="15">
    <source>
        <dbReference type="ARBA" id="ARBA00023128"/>
    </source>
</evidence>
<dbReference type="EMBL" id="MG923511">
    <property type="protein sequence ID" value="AZL93450.1"/>
    <property type="molecule type" value="Genomic_DNA"/>
</dbReference>
<feature type="domain" description="Cytochrome b/b6 C-terminal region profile" evidence="21">
    <location>
        <begin position="211"/>
        <end position="378"/>
    </location>
</feature>
<evidence type="ECO:0000256" key="18">
    <source>
        <dbReference type="PIRSR" id="PIRSR038885-2"/>
    </source>
</evidence>
<keyword evidence="9 18" id="KW-0479">Metal-binding</keyword>
<dbReference type="Pfam" id="PF00033">
    <property type="entry name" value="Cytochrome_B"/>
    <property type="match status" value="1"/>
</dbReference>
<comment type="cofactor">
    <cofactor evidence="19">
        <name>heme b</name>
        <dbReference type="ChEBI" id="CHEBI:60344"/>
    </cofactor>
    <text evidence="19">Binds 2 heme groups non-covalently.</text>
</comment>
<evidence type="ECO:0000256" key="4">
    <source>
        <dbReference type="ARBA" id="ARBA00013531"/>
    </source>
</evidence>
<comment type="function">
    <text evidence="1 19">Component of the ubiquinol-cytochrome c reductase complex (complex III or cytochrome b-c1 complex) that is part of the mitochondrial respiratory chain. The b-c1 complex mediates electron transfer from ubiquinol to cytochrome c. Contributes to the generation of a proton gradient across the mitochondrial membrane that is then used for ATP synthesis.</text>
</comment>
<evidence type="ECO:0000313" key="22">
    <source>
        <dbReference type="EMBL" id="AZL93450.1"/>
    </source>
</evidence>
<feature type="domain" description="Cytochrome b/b6 N-terminal region profile" evidence="20">
    <location>
        <begin position="1"/>
        <end position="210"/>
    </location>
</feature>
<dbReference type="InterPro" id="IPR048259">
    <property type="entry name" value="Cytochrome_b_N_euk/bac"/>
</dbReference>
<dbReference type="Gene3D" id="1.20.810.10">
    <property type="entry name" value="Cytochrome Bc1 Complex, Chain C"/>
    <property type="match status" value="1"/>
</dbReference>
<dbReference type="GO" id="GO:0006122">
    <property type="term" value="P:mitochondrial electron transport, ubiquinol to cytochrome c"/>
    <property type="evidence" value="ECO:0007669"/>
    <property type="project" value="TreeGrafter"/>
</dbReference>
<feature type="binding site" evidence="17">
    <location>
        <position position="202"/>
    </location>
    <ligand>
        <name>a ubiquinone</name>
        <dbReference type="ChEBI" id="CHEBI:16389"/>
    </ligand>
</feature>
<evidence type="ECO:0000256" key="2">
    <source>
        <dbReference type="ARBA" id="ARBA00004448"/>
    </source>
</evidence>
<protein>
    <recommendedName>
        <fullName evidence="4 19">Cytochrome b</fullName>
    </recommendedName>
</protein>
<feature type="transmembrane region" description="Helical" evidence="19">
    <location>
        <begin position="78"/>
        <end position="99"/>
    </location>
</feature>
<dbReference type="InterPro" id="IPR016174">
    <property type="entry name" value="Di-haem_cyt_TM"/>
</dbReference>
<sequence length="378" mass="44463">MKKSFISFNSLFNNLFNSFMNLPTPINISLFWKIGSILGLFLLIQIISGLFISMHFNSSSILAFNSIIHIMNNINYGWLFRFIHINGATMFFIFLFIHIGRGIYYESYNLIAVWFIGILIFLLSMMTAFLGYVLPWGQMSFWGATVITNLLSTIPLFGTTLTLWIWGGFSVNSPTLNRFYSIHFILPFLILFFVIIHLMLLHLTGSNNPLGVNSNFYKIIFYPYFSSKDLLMYFIILTLFFINISWFPNKFLDPENFLKSNPMITPIHIQPEWYFLFAYSILRSIPNKLGGVIALISSILIILIFPFINFSKFYSLSFFPLNQMLFWSFVNFVIILTWIGMCPVEYPFIFIGQLFTMFYFLYFFINSFFIFIWSKFIF</sequence>
<organism evidence="22">
    <name type="scientific">Pristaulacus sp. ZJUH_2016030</name>
    <dbReference type="NCBI Taxonomy" id="2491655"/>
    <lineage>
        <taxon>Eukaryota</taxon>
        <taxon>Metazoa</taxon>
        <taxon>Ecdysozoa</taxon>
        <taxon>Arthropoda</taxon>
        <taxon>Hexapoda</taxon>
        <taxon>Insecta</taxon>
        <taxon>Pterygota</taxon>
        <taxon>Neoptera</taxon>
        <taxon>Endopterygota</taxon>
        <taxon>Hymenoptera</taxon>
        <taxon>Apocrita</taxon>
        <taxon>Evanioidea</taxon>
        <taxon>Aulacidae</taxon>
        <taxon>Pristaulacus</taxon>
    </lineage>
</organism>
<evidence type="ECO:0000256" key="5">
    <source>
        <dbReference type="ARBA" id="ARBA00022448"/>
    </source>
</evidence>
<dbReference type="PROSITE" id="PS51002">
    <property type="entry name" value="CYTB_NTER"/>
    <property type="match status" value="1"/>
</dbReference>
<feature type="binding site" description="axial binding residue" evidence="18">
    <location>
        <position position="197"/>
    </location>
    <ligand>
        <name>heme b</name>
        <dbReference type="ChEBI" id="CHEBI:60344"/>
        <label>b566</label>
    </ligand>
    <ligandPart>
        <name>Fe</name>
        <dbReference type="ChEBI" id="CHEBI:18248"/>
    </ligandPart>
</feature>
<feature type="binding site" description="axial binding residue" evidence="18">
    <location>
        <position position="183"/>
    </location>
    <ligand>
        <name>heme b</name>
        <dbReference type="ChEBI" id="CHEBI:60344"/>
        <label>b562</label>
    </ligand>
    <ligandPart>
        <name>Fe</name>
        <dbReference type="ChEBI" id="CHEBI:18248"/>
    </ligandPart>
</feature>
<keyword evidence="11 19" id="KW-0249">Electron transport</keyword>
<reference evidence="22" key="1">
    <citation type="journal article" date="2018" name="Mol. Phylogenet. Evol.">
        <title>Mitochondrial phylogenomics of the Hymenoptera.</title>
        <authorList>
            <person name="Tang P."/>
            <person name="Zhu J.C."/>
            <person name="Zheng B.Y."/>
            <person name="Wei S.J."/>
            <person name="Sharkey M."/>
            <person name="Chen X.X."/>
            <person name="Vogler A.P."/>
        </authorList>
    </citation>
    <scope>NUCLEOTIDE SEQUENCE</scope>
</reference>
<feature type="transmembrane region" description="Helical" evidence="19">
    <location>
        <begin position="347"/>
        <end position="373"/>
    </location>
</feature>
<dbReference type="InterPro" id="IPR030689">
    <property type="entry name" value="Cytochrome_b"/>
</dbReference>
<keyword evidence="8 19" id="KW-0812">Transmembrane</keyword>
<keyword evidence="16 19" id="KW-0472">Membrane</keyword>
<dbReference type="AlphaFoldDB" id="A0A3S8V196"/>
<evidence type="ECO:0000256" key="12">
    <source>
        <dbReference type="ARBA" id="ARBA00022989"/>
    </source>
</evidence>
<dbReference type="SUPFAM" id="SSF81342">
    <property type="entry name" value="Transmembrane di-heme cytochromes"/>
    <property type="match status" value="1"/>
</dbReference>
<keyword evidence="14" id="KW-0830">Ubiquinone</keyword>
<evidence type="ECO:0000256" key="6">
    <source>
        <dbReference type="ARBA" id="ARBA00022617"/>
    </source>
</evidence>
<evidence type="ECO:0000256" key="1">
    <source>
        <dbReference type="ARBA" id="ARBA00002566"/>
    </source>
</evidence>
<evidence type="ECO:0000256" key="14">
    <source>
        <dbReference type="ARBA" id="ARBA00023075"/>
    </source>
</evidence>
<keyword evidence="10" id="KW-0999">Mitochondrion inner membrane</keyword>
<evidence type="ECO:0000259" key="21">
    <source>
        <dbReference type="PROSITE" id="PS51003"/>
    </source>
</evidence>
<feature type="binding site" description="axial binding residue" evidence="18">
    <location>
        <position position="98"/>
    </location>
    <ligand>
        <name>heme b</name>
        <dbReference type="ChEBI" id="CHEBI:60344"/>
        <label>b566</label>
    </ligand>
    <ligandPart>
        <name>Fe</name>
        <dbReference type="ChEBI" id="CHEBI:18248"/>
    </ligandPart>
</feature>
<dbReference type="CDD" id="cd00284">
    <property type="entry name" value="Cytochrome_b_N"/>
    <property type="match status" value="1"/>
</dbReference>
<comment type="similarity">
    <text evidence="19">Belongs to the cytochrome b family.</text>
</comment>
<comment type="subcellular location">
    <subcellularLocation>
        <location evidence="2">Mitochondrion inner membrane</location>
        <topology evidence="2">Multi-pass membrane protein</topology>
    </subcellularLocation>
</comment>
<dbReference type="InterPro" id="IPR027387">
    <property type="entry name" value="Cytb/b6-like_sf"/>
</dbReference>
<geneLocation type="mitochondrion" evidence="22"/>
<accession>A0A3S8V196</accession>
<evidence type="ECO:0000259" key="20">
    <source>
        <dbReference type="PROSITE" id="PS51002"/>
    </source>
</evidence>
<evidence type="ECO:0000256" key="8">
    <source>
        <dbReference type="ARBA" id="ARBA00022692"/>
    </source>
</evidence>
<feature type="transmembrane region" description="Helical" evidence="19">
    <location>
        <begin position="179"/>
        <end position="201"/>
    </location>
</feature>
<evidence type="ECO:0000256" key="11">
    <source>
        <dbReference type="ARBA" id="ARBA00022982"/>
    </source>
</evidence>
<evidence type="ECO:0000256" key="17">
    <source>
        <dbReference type="PIRSR" id="PIRSR038885-1"/>
    </source>
</evidence>
<dbReference type="Pfam" id="PF00032">
    <property type="entry name" value="Cytochrom_B_C"/>
    <property type="match status" value="1"/>
</dbReference>
<evidence type="ECO:0000256" key="16">
    <source>
        <dbReference type="ARBA" id="ARBA00023136"/>
    </source>
</evidence>
<name>A0A3S8V196_9HYME</name>
<evidence type="ECO:0000256" key="7">
    <source>
        <dbReference type="ARBA" id="ARBA00022660"/>
    </source>
</evidence>
<dbReference type="GO" id="GO:0005743">
    <property type="term" value="C:mitochondrial inner membrane"/>
    <property type="evidence" value="ECO:0007669"/>
    <property type="project" value="UniProtKB-SubCell"/>
</dbReference>
<dbReference type="GO" id="GO:0008121">
    <property type="term" value="F:quinol-cytochrome-c reductase activity"/>
    <property type="evidence" value="ECO:0007669"/>
    <property type="project" value="InterPro"/>
</dbReference>
<keyword evidence="5 19" id="KW-0813">Transport</keyword>
<dbReference type="PANTHER" id="PTHR19271:SF16">
    <property type="entry name" value="CYTOCHROME B"/>
    <property type="match status" value="1"/>
</dbReference>
<feature type="transmembrane region" description="Helical" evidence="19">
    <location>
        <begin position="111"/>
        <end position="134"/>
    </location>
</feature>
<evidence type="ECO:0000256" key="19">
    <source>
        <dbReference type="RuleBase" id="RU362117"/>
    </source>
</evidence>
<evidence type="ECO:0000256" key="13">
    <source>
        <dbReference type="ARBA" id="ARBA00023004"/>
    </source>
</evidence>
<feature type="transmembrane region" description="Helical" evidence="19">
    <location>
        <begin position="289"/>
        <end position="309"/>
    </location>
</feature>
<keyword evidence="6 18" id="KW-0349">Heme</keyword>
<dbReference type="GO" id="GO:0046872">
    <property type="term" value="F:metal ion binding"/>
    <property type="evidence" value="ECO:0007669"/>
    <property type="project" value="UniProtKB-UniRule"/>
</dbReference>
<dbReference type="SUPFAM" id="SSF81648">
    <property type="entry name" value="a domain/subunit of cytochrome bc1 complex (Ubiquinol-cytochrome c reductase)"/>
    <property type="match status" value="1"/>
</dbReference>
<comment type="subunit">
    <text evidence="3">The main subunits of complex b-c1 are: cytochrome b, cytochrome c1 and the Rieske protein.</text>
</comment>
<keyword evidence="7 19" id="KW-0679">Respiratory chain</keyword>
<feature type="transmembrane region" description="Helical" evidence="19">
    <location>
        <begin position="30"/>
        <end position="57"/>
    </location>
</feature>
<proteinExistence type="inferred from homology"/>
<dbReference type="InterPro" id="IPR005798">
    <property type="entry name" value="Cyt_b/b6_C"/>
</dbReference>
<feature type="transmembrane region" description="Helical" evidence="19">
    <location>
        <begin position="146"/>
        <end position="167"/>
    </location>
</feature>
<evidence type="ECO:0000256" key="10">
    <source>
        <dbReference type="ARBA" id="ARBA00022792"/>
    </source>
</evidence>
<keyword evidence="12 19" id="KW-1133">Transmembrane helix</keyword>
<feature type="transmembrane region" description="Helical" evidence="19">
    <location>
        <begin position="230"/>
        <end position="248"/>
    </location>
</feature>
<dbReference type="GO" id="GO:0016491">
    <property type="term" value="F:oxidoreductase activity"/>
    <property type="evidence" value="ECO:0007669"/>
    <property type="project" value="UniProtKB-UniRule"/>
</dbReference>
<gene>
    <name evidence="22" type="primary">cob</name>
</gene>
<dbReference type="PROSITE" id="PS51003">
    <property type="entry name" value="CYTB_CTER"/>
    <property type="match status" value="1"/>
</dbReference>
<feature type="binding site" description="axial binding residue" evidence="18">
    <location>
        <position position="84"/>
    </location>
    <ligand>
        <name>heme b</name>
        <dbReference type="ChEBI" id="CHEBI:60344"/>
        <label>b562</label>
    </ligand>
    <ligandPart>
        <name>Fe</name>
        <dbReference type="ChEBI" id="CHEBI:18248"/>
    </ligandPart>
</feature>
<dbReference type="InterPro" id="IPR036150">
    <property type="entry name" value="Cyt_b/b6_C_sf"/>
</dbReference>
<dbReference type="PIRSF" id="PIRSF038885">
    <property type="entry name" value="COB"/>
    <property type="match status" value="1"/>
</dbReference>
<dbReference type="InterPro" id="IPR005797">
    <property type="entry name" value="Cyt_b/b6_N"/>
</dbReference>
<dbReference type="GO" id="GO:0045275">
    <property type="term" value="C:respiratory chain complex III"/>
    <property type="evidence" value="ECO:0007669"/>
    <property type="project" value="InterPro"/>
</dbReference>
<evidence type="ECO:0000256" key="3">
    <source>
        <dbReference type="ARBA" id="ARBA00011649"/>
    </source>
</evidence>
<dbReference type="PANTHER" id="PTHR19271">
    <property type="entry name" value="CYTOCHROME B"/>
    <property type="match status" value="1"/>
</dbReference>
<feature type="transmembrane region" description="Helical" evidence="19">
    <location>
        <begin position="321"/>
        <end position="341"/>
    </location>
</feature>
<comment type="cofactor">
    <cofactor evidence="18">
        <name>heme</name>
        <dbReference type="ChEBI" id="CHEBI:30413"/>
    </cofactor>
    <text evidence="18">Binds 2 heme groups non-covalently.</text>
</comment>
<keyword evidence="13 18" id="KW-0408">Iron</keyword>
<keyword evidence="15 19" id="KW-0496">Mitochondrion</keyword>
<evidence type="ECO:0000256" key="9">
    <source>
        <dbReference type="ARBA" id="ARBA00022723"/>
    </source>
</evidence>